<dbReference type="AlphaFoldDB" id="A0A376U7N8"/>
<organism evidence="1 2">
    <name type="scientific">Escherichia coli</name>
    <dbReference type="NCBI Taxonomy" id="562"/>
    <lineage>
        <taxon>Bacteria</taxon>
        <taxon>Pseudomonadati</taxon>
        <taxon>Pseudomonadota</taxon>
        <taxon>Gammaproteobacteria</taxon>
        <taxon>Enterobacterales</taxon>
        <taxon>Enterobacteriaceae</taxon>
        <taxon>Escherichia</taxon>
    </lineage>
</organism>
<sequence>MLPGVLPWKKPRPDRWLIKPGGQRLPLRLPVCWLMRRCVWLRFRDSGRFAVNGEPSGDWREILSSSAGGQLITRQLPNESRTVNKLWEHLRDNHGIDATHLRFDPVGEYQKMLAGAEGRYLKNELNHAIRRSWLRRIA</sequence>
<dbReference type="EMBL" id="UGCP01000002">
    <property type="protein sequence ID" value="STI85160.1"/>
    <property type="molecule type" value="Genomic_DNA"/>
</dbReference>
<protein>
    <submittedName>
        <fullName evidence="1">Uncharacterized protein</fullName>
    </submittedName>
</protein>
<dbReference type="Proteomes" id="UP000254079">
    <property type="component" value="Unassembled WGS sequence"/>
</dbReference>
<proteinExistence type="predicted"/>
<accession>A0A376U7N8</accession>
<evidence type="ECO:0000313" key="1">
    <source>
        <dbReference type="EMBL" id="STI85160.1"/>
    </source>
</evidence>
<reference evidence="1 2" key="1">
    <citation type="submission" date="2018-06" db="EMBL/GenBank/DDBJ databases">
        <authorList>
            <consortium name="Pathogen Informatics"/>
            <person name="Doyle S."/>
        </authorList>
    </citation>
    <scope>NUCLEOTIDE SEQUENCE [LARGE SCALE GENOMIC DNA]</scope>
    <source>
        <strain evidence="1 2">NCTC8622</strain>
    </source>
</reference>
<name>A0A376U7N8_ECOLX</name>
<gene>
    <name evidence="1" type="ORF">NCTC8622_04238</name>
</gene>
<evidence type="ECO:0000313" key="2">
    <source>
        <dbReference type="Proteomes" id="UP000254079"/>
    </source>
</evidence>